<organism evidence="2 3">
    <name type="scientific">Durusdinium trenchii</name>
    <dbReference type="NCBI Taxonomy" id="1381693"/>
    <lineage>
        <taxon>Eukaryota</taxon>
        <taxon>Sar</taxon>
        <taxon>Alveolata</taxon>
        <taxon>Dinophyceae</taxon>
        <taxon>Suessiales</taxon>
        <taxon>Symbiodiniaceae</taxon>
        <taxon>Durusdinium</taxon>
    </lineage>
</organism>
<dbReference type="Proteomes" id="UP001642484">
    <property type="component" value="Unassembled WGS sequence"/>
</dbReference>
<sequence>MLRTCRLRHFDTLRGIAQKPLEDTFSGGLVHLVPDVGRELRSCGSWLVVNGWLVGSELDFEIIQTQLDTVRGEVASLRSVLTALRGEVRDLKLQVIDLQERGIDLSSSGPFTLISEIRDSEAADKAAYDRALAHTAPAPGTSSTPEAPHLDSEREAAARAVGCFLRRALRGEPRGASGRDRIGLASKYWIVVRSFDDQVFSPVRVVRKWALARDLVKRGSELGDSIFVGLPAIQDIQQAITAGQSGQPVHLQIILVSQFEGKTLVTIPFSGWHRLRAQRMVPPDTLTKATLVEVVVAEPDDRHAVSPIENSLKVWVGFLKPSLVPTILFPEEGEDLDEDTLLFSPDGSLGIYPFAEGLVEVCQEHFAFFTAVEHPAPEPGKVDVSGSHDLQSRVLQLEETMATVTTGIQELIQMQKTQAAKLPQLPFTAAPPAEQISKPKVKASPVQKGAMATAEFPLLDQAVVRAAQQAGVADSALQEMQALMASAGKARTVREPRLPPKVKAGPLSESDEEPDADAAGSGDLEPAASSDPMMKALGKLTDIMDVLTAEKRKKKSTLEAALDGVHGGGSESVGSGAGKRSAIARRALMKSLTASPHEISRNIEKLMMEDLAGRTRTPGMPEPALSARAWVEHRSFIGAYKTLAHAAWGISGVLDCLMMDRVEEARARSCLLLLQMDQAAADRGSWQMAATLSLEAPPPFAVLAQHHPPDVSMGDPPFSKLLDPRWSEVALAHLRDTEDYLDKRRKLQKGGKKEDTASGDDAQPKRKAKARPKRNVDGLWRKRLISLQSVLLSWLALGRPARAPRTMGLGTPLSAKQWTAISVLRHLNFDGNTPEFIDADLMGRGAAKFESFEDALGALCKAMASVDLQSHGYYTDALSRPPVDYDHAAVTCGKVIGKMQKMNVSPAKDIEADRIEFPNPPAFDPVPLLDQETAAVYERPLEVGPELSSITEAIPVVHIRASSNNKLELLKKLADSKRLKINQTRDRLILDARPANLADAVLHRWCKSMASAAALADIVLDPEQILLASGEDLRDFFYQFTVGDQRVRRNALADPLTLQEARYVFSDWLEGYDSPVFCGLATLAMGDQNACEFAQCSHLAMMLEAGVLSQDEMISLQGDIPRGLLSVGVIIDDLVLLEKLLREDWQSVLDGVQTTEADKRLDKALSSYAKHGLEVNLKKEFRNQALSRFWGVEIDGVKGLLRGSSLRLWPLVVITLRVAMLGLSSVTLLEAIAGSWVSLFAVRRRLLCTMNVIFDALGFSEQATILRLSPEMRSELWCIALLGPLSVCNLRAQYEPFVTSTDASLDWMAAVRAPAPLTLVSEVARRGLRKGRWTRLLPADKSELAVAKNDFECADLQSKYMPELKPAARLPRTKRCFLDHALAAVSEASPDGQSGLNSAVCAKCLAQRRQYSVAGKEMRGSMLPAAAALVLSAQGKPKLLVLGGPEQPGVEAILGDLVLLVHWDQAQPTLSVEQVAAFQLQVKQAAAKLTMLWAKGKISNLRCPDEEPGERRAASTLGELRASAGHELLDDMATLQQSLDLMLYSVQGSLRRATAVRGGMGNGKRMTLESHRGHAMWLDMEEFPAVALSKDSSLAELKIWFVSCWCVRASHPSMQEQTLSVPDEAPPKPSPMELKRLHTHELLSEKSILETATNSSFSEVFNEIQLLLRKLCDVQEAEMLNSPTGGNAESLPSERNNEKQVLGLLESEHP</sequence>
<keyword evidence="3" id="KW-1185">Reference proteome</keyword>
<evidence type="ECO:0000313" key="2">
    <source>
        <dbReference type="EMBL" id="CAK9002938.1"/>
    </source>
</evidence>
<feature type="region of interest" description="Disordered" evidence="1">
    <location>
        <begin position="488"/>
        <end position="531"/>
    </location>
</feature>
<gene>
    <name evidence="2" type="ORF">CCMP2556_LOCUS7075</name>
</gene>
<dbReference type="EMBL" id="CAXAMN010003113">
    <property type="protein sequence ID" value="CAK9002938.1"/>
    <property type="molecule type" value="Genomic_DNA"/>
</dbReference>
<comment type="caution">
    <text evidence="2">The sequence shown here is derived from an EMBL/GenBank/DDBJ whole genome shotgun (WGS) entry which is preliminary data.</text>
</comment>
<name>A0ABP0IKU1_9DINO</name>
<proteinExistence type="predicted"/>
<evidence type="ECO:0000313" key="3">
    <source>
        <dbReference type="Proteomes" id="UP001642484"/>
    </source>
</evidence>
<feature type="region of interest" description="Disordered" evidence="1">
    <location>
        <begin position="743"/>
        <end position="774"/>
    </location>
</feature>
<reference evidence="2 3" key="1">
    <citation type="submission" date="2024-02" db="EMBL/GenBank/DDBJ databases">
        <authorList>
            <person name="Chen Y."/>
            <person name="Shah S."/>
            <person name="Dougan E. K."/>
            <person name="Thang M."/>
            <person name="Chan C."/>
        </authorList>
    </citation>
    <scope>NUCLEOTIDE SEQUENCE [LARGE SCALE GENOMIC DNA]</scope>
</reference>
<evidence type="ECO:0000256" key="1">
    <source>
        <dbReference type="SAM" id="MobiDB-lite"/>
    </source>
</evidence>
<protein>
    <submittedName>
        <fullName evidence="2">Uncharacterized protein</fullName>
    </submittedName>
</protein>
<feature type="region of interest" description="Disordered" evidence="1">
    <location>
        <begin position="1681"/>
        <end position="1710"/>
    </location>
</feature>
<accession>A0ABP0IKU1</accession>